<evidence type="ECO:0000256" key="6">
    <source>
        <dbReference type="ARBA" id="ARBA00023136"/>
    </source>
</evidence>
<evidence type="ECO:0000256" key="2">
    <source>
        <dbReference type="ARBA" id="ARBA00022448"/>
    </source>
</evidence>
<dbReference type="KEGG" id="mnt:21396768"/>
<keyword evidence="3 7" id="KW-0812">Transmembrane</keyword>
<feature type="transmembrane region" description="Helical" evidence="7">
    <location>
        <begin position="162"/>
        <end position="182"/>
    </location>
</feature>
<protein>
    <recommendedName>
        <fullName evidence="8">Amino acid transporter transmembrane domain-containing protein</fullName>
    </recommendedName>
</protein>
<keyword evidence="10" id="KW-1185">Reference proteome</keyword>
<reference evidence="10" key="1">
    <citation type="submission" date="2013-01" db="EMBL/GenBank/DDBJ databases">
        <title>Draft Genome Sequence of a Mulberry Tree, Morus notabilis C.K. Schneid.</title>
        <authorList>
            <person name="He N."/>
            <person name="Zhao S."/>
        </authorList>
    </citation>
    <scope>NUCLEOTIDE SEQUENCE</scope>
</reference>
<comment type="subcellular location">
    <subcellularLocation>
        <location evidence="1">Membrane</location>
        <topology evidence="1">Multi-pass membrane protein</topology>
    </subcellularLocation>
</comment>
<gene>
    <name evidence="9" type="ORF">L484_013597</name>
</gene>
<feature type="transmembrane region" description="Helical" evidence="7">
    <location>
        <begin position="264"/>
        <end position="288"/>
    </location>
</feature>
<feature type="transmembrane region" description="Helical" evidence="7">
    <location>
        <begin position="308"/>
        <end position="332"/>
    </location>
</feature>
<evidence type="ECO:0000256" key="4">
    <source>
        <dbReference type="ARBA" id="ARBA00022970"/>
    </source>
</evidence>
<accession>W9R0P1</accession>
<evidence type="ECO:0000259" key="8">
    <source>
        <dbReference type="Pfam" id="PF01490"/>
    </source>
</evidence>
<evidence type="ECO:0000256" key="5">
    <source>
        <dbReference type="ARBA" id="ARBA00022989"/>
    </source>
</evidence>
<keyword evidence="6 7" id="KW-0472">Membrane</keyword>
<evidence type="ECO:0000313" key="9">
    <source>
        <dbReference type="EMBL" id="EXB31965.1"/>
    </source>
</evidence>
<dbReference type="PANTHER" id="PTHR22950">
    <property type="entry name" value="AMINO ACID TRANSPORTER"/>
    <property type="match status" value="1"/>
</dbReference>
<name>W9R0P1_9ROSA</name>
<keyword evidence="4" id="KW-0029">Amino-acid transport</keyword>
<dbReference type="Pfam" id="PF01490">
    <property type="entry name" value="Aa_trans"/>
    <property type="match status" value="1"/>
</dbReference>
<dbReference type="GO" id="GO:0015179">
    <property type="term" value="F:L-amino acid transmembrane transporter activity"/>
    <property type="evidence" value="ECO:0007669"/>
    <property type="project" value="TreeGrafter"/>
</dbReference>
<keyword evidence="2" id="KW-0813">Transport</keyword>
<feature type="transmembrane region" description="Helical" evidence="7">
    <location>
        <begin position="230"/>
        <end position="252"/>
    </location>
</feature>
<sequence>MEADPTYGFPLTLPLLFEEKKNGLGSSDKLEEVESNHHHDASTSTTSFFKTCFNGLNALSGVGILSVPYALASGGWLSLILFFTLALAAFYSGLLIKRCMDFDSNIRTYPDIGERAFGNKGRIIISVIMYTELYLVSAGFLILEGDNLSNLFPGVGLEFSGLAIDGKQCFVLIVALVILPSVWLDNLSLLSYLSASGVLASAIILGSILWTGAFDGIGFRQEGTLLNWSGIPTAVSLFAFCYCAHPVFPTLYSSMKEKHQFSNVLLLCFLLCTISYASMAVFGYLMFGSGVESQITLNLPTAKLSSRVAIYTTLVNPIAKYALMVTPIIDAVKNGCPCPINKRLLSLLIGTTLVISSVVVALSVPFFASLMSLVGAFLSVAASIILPCLCYLKISGVYRRFGFEVVVLVGIILMGVAVTVFGTYTSVLEIIGNLKM</sequence>
<keyword evidence="5 7" id="KW-1133">Transmembrane helix</keyword>
<evidence type="ECO:0000313" key="10">
    <source>
        <dbReference type="Proteomes" id="UP000030645"/>
    </source>
</evidence>
<evidence type="ECO:0000256" key="1">
    <source>
        <dbReference type="ARBA" id="ARBA00004141"/>
    </source>
</evidence>
<feature type="transmembrane region" description="Helical" evidence="7">
    <location>
        <begin position="75"/>
        <end position="96"/>
    </location>
</feature>
<dbReference type="GO" id="GO:0005774">
    <property type="term" value="C:vacuolar membrane"/>
    <property type="evidence" value="ECO:0007669"/>
    <property type="project" value="TreeGrafter"/>
</dbReference>
<dbReference type="InterPro" id="IPR013057">
    <property type="entry name" value="AA_transpt_TM"/>
</dbReference>
<dbReference type="AlphaFoldDB" id="W9R0P1"/>
<feature type="transmembrane region" description="Helical" evidence="7">
    <location>
        <begin position="344"/>
        <end position="367"/>
    </location>
</feature>
<evidence type="ECO:0000256" key="3">
    <source>
        <dbReference type="ARBA" id="ARBA00022692"/>
    </source>
</evidence>
<dbReference type="OrthoDB" id="655540at2759"/>
<feature type="transmembrane region" description="Helical" evidence="7">
    <location>
        <begin position="373"/>
        <end position="394"/>
    </location>
</feature>
<organism evidence="9 10">
    <name type="scientific">Morus notabilis</name>
    <dbReference type="NCBI Taxonomy" id="981085"/>
    <lineage>
        <taxon>Eukaryota</taxon>
        <taxon>Viridiplantae</taxon>
        <taxon>Streptophyta</taxon>
        <taxon>Embryophyta</taxon>
        <taxon>Tracheophyta</taxon>
        <taxon>Spermatophyta</taxon>
        <taxon>Magnoliopsida</taxon>
        <taxon>eudicotyledons</taxon>
        <taxon>Gunneridae</taxon>
        <taxon>Pentapetalae</taxon>
        <taxon>rosids</taxon>
        <taxon>fabids</taxon>
        <taxon>Rosales</taxon>
        <taxon>Moraceae</taxon>
        <taxon>Moreae</taxon>
        <taxon>Morus</taxon>
    </lineage>
</organism>
<evidence type="ECO:0000256" key="7">
    <source>
        <dbReference type="SAM" id="Phobius"/>
    </source>
</evidence>
<feature type="domain" description="Amino acid transporter transmembrane" evidence="8">
    <location>
        <begin position="45"/>
        <end position="426"/>
    </location>
</feature>
<dbReference type="Proteomes" id="UP000030645">
    <property type="component" value="Unassembled WGS sequence"/>
</dbReference>
<proteinExistence type="predicted"/>
<dbReference type="eggNOG" id="KOG1303">
    <property type="taxonomic scope" value="Eukaryota"/>
</dbReference>
<feature type="transmembrane region" description="Helical" evidence="7">
    <location>
        <begin position="123"/>
        <end position="142"/>
    </location>
</feature>
<feature type="transmembrane region" description="Helical" evidence="7">
    <location>
        <begin position="406"/>
        <end position="427"/>
    </location>
</feature>
<feature type="transmembrane region" description="Helical" evidence="7">
    <location>
        <begin position="189"/>
        <end position="210"/>
    </location>
</feature>
<dbReference type="EMBL" id="KE343519">
    <property type="protein sequence ID" value="EXB31965.1"/>
    <property type="molecule type" value="Genomic_DNA"/>
</dbReference>
<dbReference type="PANTHER" id="PTHR22950:SF705">
    <property type="entry name" value="AMINO ACID TRANSPORTER AVT1I-LIKE"/>
    <property type="match status" value="1"/>
</dbReference>